<dbReference type="GO" id="GO:0016036">
    <property type="term" value="P:cellular response to phosphate starvation"/>
    <property type="evidence" value="ECO:0007669"/>
    <property type="project" value="TreeGrafter"/>
</dbReference>
<dbReference type="InterPro" id="IPR050351">
    <property type="entry name" value="BphY/WalK/GraS-like"/>
</dbReference>
<proteinExistence type="predicted"/>
<dbReference type="Proteomes" id="UP001148455">
    <property type="component" value="Unassembled WGS sequence"/>
</dbReference>
<sequence length="227" mass="26473">MSIVYSIYQKRKTYRLIDRLLDRVLSWEMIVSSDLEEGEYSALVSKIKQIQEVLGKHANRVEQEKEQVKSLVSNMSHQLKTPLANISLYAEILSKEEITLERKKVFSEKVQRQVDKLSWIVESLSKMVKLEQNIDGFEGKVIGIKQTILGAVDTMYEKLEKKEINFTLEAFEDRLLYHNRKWTAEVFVNLLENAVKYIDRGGTISIRVKNYDLYTEIQIVDNGHGIR</sequence>
<evidence type="ECO:0000259" key="9">
    <source>
        <dbReference type="PROSITE" id="PS50109"/>
    </source>
</evidence>
<dbReference type="SUPFAM" id="SSF55874">
    <property type="entry name" value="ATPase domain of HSP90 chaperone/DNA topoisomerase II/histidine kinase"/>
    <property type="match status" value="1"/>
</dbReference>
<evidence type="ECO:0000256" key="4">
    <source>
        <dbReference type="ARBA" id="ARBA00022553"/>
    </source>
</evidence>
<accession>A0A9X3HGE3</accession>
<keyword evidence="7" id="KW-0902">Two-component regulatory system</keyword>
<dbReference type="AlphaFoldDB" id="A0A9X3HGE3"/>
<keyword evidence="8" id="KW-0175">Coiled coil</keyword>
<evidence type="ECO:0000256" key="1">
    <source>
        <dbReference type="ARBA" id="ARBA00000085"/>
    </source>
</evidence>
<name>A0A9X3HGE3_MEDGN</name>
<dbReference type="InterPro" id="IPR005467">
    <property type="entry name" value="His_kinase_dom"/>
</dbReference>
<evidence type="ECO:0000256" key="8">
    <source>
        <dbReference type="SAM" id="Coils"/>
    </source>
</evidence>
<dbReference type="GO" id="GO:0000155">
    <property type="term" value="F:phosphorelay sensor kinase activity"/>
    <property type="evidence" value="ECO:0007669"/>
    <property type="project" value="InterPro"/>
</dbReference>
<evidence type="ECO:0000256" key="2">
    <source>
        <dbReference type="ARBA" id="ARBA00004370"/>
    </source>
</evidence>
<evidence type="ECO:0000256" key="3">
    <source>
        <dbReference type="ARBA" id="ARBA00012438"/>
    </source>
</evidence>
<dbReference type="GO" id="GO:0005886">
    <property type="term" value="C:plasma membrane"/>
    <property type="evidence" value="ECO:0007669"/>
    <property type="project" value="TreeGrafter"/>
</dbReference>
<protein>
    <recommendedName>
        <fullName evidence="3">histidine kinase</fullName>
        <ecNumber evidence="3">2.7.13.3</ecNumber>
    </recommendedName>
</protein>
<keyword evidence="6 10" id="KW-0418">Kinase</keyword>
<dbReference type="Gene3D" id="3.30.565.10">
    <property type="entry name" value="Histidine kinase-like ATPase, C-terminal domain"/>
    <property type="match status" value="1"/>
</dbReference>
<organism evidence="10 11">
    <name type="scientific">Mediterraneibacter gnavus</name>
    <name type="common">Ruminococcus gnavus</name>
    <dbReference type="NCBI Taxonomy" id="33038"/>
    <lineage>
        <taxon>Bacteria</taxon>
        <taxon>Bacillati</taxon>
        <taxon>Bacillota</taxon>
        <taxon>Clostridia</taxon>
        <taxon>Lachnospirales</taxon>
        <taxon>Lachnospiraceae</taxon>
        <taxon>Mediterraneibacter</taxon>
    </lineage>
</organism>
<comment type="caution">
    <text evidence="10">The sequence shown here is derived from an EMBL/GenBank/DDBJ whole genome shotgun (WGS) entry which is preliminary data.</text>
</comment>
<dbReference type="PROSITE" id="PS50109">
    <property type="entry name" value="HIS_KIN"/>
    <property type="match status" value="1"/>
</dbReference>
<dbReference type="SMART" id="SM00388">
    <property type="entry name" value="HisKA"/>
    <property type="match status" value="1"/>
</dbReference>
<dbReference type="SUPFAM" id="SSF47384">
    <property type="entry name" value="Homodimeric domain of signal transducing histidine kinase"/>
    <property type="match status" value="1"/>
</dbReference>
<feature type="domain" description="Histidine kinase" evidence="9">
    <location>
        <begin position="74"/>
        <end position="227"/>
    </location>
</feature>
<dbReference type="EMBL" id="JAPZED010000019">
    <property type="protein sequence ID" value="MCZ7695038.1"/>
    <property type="molecule type" value="Genomic_DNA"/>
</dbReference>
<gene>
    <name evidence="10" type="ORF">O8D18_13565</name>
</gene>
<evidence type="ECO:0000256" key="7">
    <source>
        <dbReference type="ARBA" id="ARBA00023012"/>
    </source>
</evidence>
<comment type="catalytic activity">
    <reaction evidence="1">
        <text>ATP + protein L-histidine = ADP + protein N-phospho-L-histidine.</text>
        <dbReference type="EC" id="2.7.13.3"/>
    </reaction>
</comment>
<dbReference type="InterPro" id="IPR003661">
    <property type="entry name" value="HisK_dim/P_dom"/>
</dbReference>
<dbReference type="EC" id="2.7.13.3" evidence="3"/>
<dbReference type="InterPro" id="IPR003594">
    <property type="entry name" value="HATPase_dom"/>
</dbReference>
<dbReference type="CDD" id="cd00082">
    <property type="entry name" value="HisKA"/>
    <property type="match status" value="1"/>
</dbReference>
<dbReference type="InterPro" id="IPR036890">
    <property type="entry name" value="HATPase_C_sf"/>
</dbReference>
<reference evidence="10" key="1">
    <citation type="submission" date="2022-12" db="EMBL/GenBank/DDBJ databases">
        <title>Genome of R. gnavus strain RSHDN_123.</title>
        <authorList>
            <person name="Abdugheni R."/>
        </authorList>
    </citation>
    <scope>NUCLEOTIDE SEQUENCE</scope>
    <source>
        <strain evidence="10">RSHDN_123</strain>
    </source>
</reference>
<evidence type="ECO:0000256" key="5">
    <source>
        <dbReference type="ARBA" id="ARBA00022679"/>
    </source>
</evidence>
<dbReference type="Pfam" id="PF02518">
    <property type="entry name" value="HATPase_c"/>
    <property type="match status" value="1"/>
</dbReference>
<evidence type="ECO:0000256" key="6">
    <source>
        <dbReference type="ARBA" id="ARBA00022777"/>
    </source>
</evidence>
<comment type="subcellular location">
    <subcellularLocation>
        <location evidence="2">Membrane</location>
    </subcellularLocation>
</comment>
<keyword evidence="5" id="KW-0808">Transferase</keyword>
<dbReference type="PANTHER" id="PTHR45453:SF1">
    <property type="entry name" value="PHOSPHATE REGULON SENSOR PROTEIN PHOR"/>
    <property type="match status" value="1"/>
</dbReference>
<evidence type="ECO:0000313" key="10">
    <source>
        <dbReference type="EMBL" id="MCZ7695038.1"/>
    </source>
</evidence>
<dbReference type="GO" id="GO:0004721">
    <property type="term" value="F:phosphoprotein phosphatase activity"/>
    <property type="evidence" value="ECO:0007669"/>
    <property type="project" value="TreeGrafter"/>
</dbReference>
<dbReference type="RefSeq" id="WP_269763032.1">
    <property type="nucleotide sequence ID" value="NZ_JAPZEC010000019.1"/>
</dbReference>
<dbReference type="Pfam" id="PF00512">
    <property type="entry name" value="HisKA"/>
    <property type="match status" value="1"/>
</dbReference>
<dbReference type="Gene3D" id="1.10.287.130">
    <property type="match status" value="1"/>
</dbReference>
<evidence type="ECO:0000313" key="11">
    <source>
        <dbReference type="Proteomes" id="UP001148455"/>
    </source>
</evidence>
<dbReference type="InterPro" id="IPR036097">
    <property type="entry name" value="HisK_dim/P_sf"/>
</dbReference>
<keyword evidence="4" id="KW-0597">Phosphoprotein</keyword>
<feature type="coiled-coil region" evidence="8">
    <location>
        <begin position="47"/>
        <end position="78"/>
    </location>
</feature>
<dbReference type="PANTHER" id="PTHR45453">
    <property type="entry name" value="PHOSPHATE REGULON SENSOR PROTEIN PHOR"/>
    <property type="match status" value="1"/>
</dbReference>